<evidence type="ECO:0000313" key="6">
    <source>
        <dbReference type="Proteomes" id="UP000001554"/>
    </source>
</evidence>
<evidence type="ECO:0000313" key="7">
    <source>
        <dbReference type="RefSeq" id="XP_035697922.1"/>
    </source>
</evidence>
<gene>
    <name evidence="7 8" type="primary">LOC118430988</name>
</gene>
<dbReference type="RefSeq" id="XP_035697923.1">
    <property type="nucleotide sequence ID" value="XM_035842030.1"/>
</dbReference>
<dbReference type="PANTHER" id="PTHR21446:SF13">
    <property type="entry name" value="DUF3504 DOMAIN-CONTAINING PROTEIN"/>
    <property type="match status" value="1"/>
</dbReference>
<feature type="compositionally biased region" description="Basic and acidic residues" evidence="4">
    <location>
        <begin position="228"/>
        <end position="238"/>
    </location>
</feature>
<feature type="region of interest" description="Disordered" evidence="4">
    <location>
        <begin position="168"/>
        <end position="263"/>
    </location>
</feature>
<dbReference type="PANTHER" id="PTHR21446">
    <property type="entry name" value="DUF3504 DOMAIN-CONTAINING PROTEIN"/>
    <property type="match status" value="1"/>
</dbReference>
<evidence type="ECO:0000256" key="3">
    <source>
        <dbReference type="ARBA" id="ARBA00022843"/>
    </source>
</evidence>
<accession>A0A9J7MBL8</accession>
<dbReference type="Pfam" id="PF12012">
    <property type="entry name" value="DUF3504"/>
    <property type="match status" value="1"/>
</dbReference>
<keyword evidence="2" id="KW-0597">Phosphoprotein</keyword>
<feature type="region of interest" description="Disordered" evidence="4">
    <location>
        <begin position="63"/>
        <end position="90"/>
    </location>
</feature>
<keyword evidence="1" id="KW-1017">Isopeptide bond</keyword>
<evidence type="ECO:0000256" key="1">
    <source>
        <dbReference type="ARBA" id="ARBA00022499"/>
    </source>
</evidence>
<evidence type="ECO:0000259" key="5">
    <source>
        <dbReference type="Pfam" id="PF12012"/>
    </source>
</evidence>
<evidence type="ECO:0000313" key="8">
    <source>
        <dbReference type="RefSeq" id="XP_035697923.1"/>
    </source>
</evidence>
<dbReference type="GeneID" id="118430988"/>
<organism evidence="6 8">
    <name type="scientific">Branchiostoma floridae</name>
    <name type="common">Florida lancelet</name>
    <name type="synonym">Amphioxus</name>
    <dbReference type="NCBI Taxonomy" id="7739"/>
    <lineage>
        <taxon>Eukaryota</taxon>
        <taxon>Metazoa</taxon>
        <taxon>Chordata</taxon>
        <taxon>Cephalochordata</taxon>
        <taxon>Leptocardii</taxon>
        <taxon>Amphioxiformes</taxon>
        <taxon>Branchiostomatidae</taxon>
        <taxon>Branchiostoma</taxon>
    </lineage>
</organism>
<dbReference type="InterPro" id="IPR021893">
    <property type="entry name" value="ZMYM2-like_C"/>
</dbReference>
<keyword evidence="6" id="KW-1185">Reference proteome</keyword>
<feature type="compositionally biased region" description="Low complexity" evidence="4">
    <location>
        <begin position="69"/>
        <end position="85"/>
    </location>
</feature>
<feature type="compositionally biased region" description="Polar residues" evidence="4">
    <location>
        <begin position="212"/>
        <end position="227"/>
    </location>
</feature>
<feature type="domain" description="ZMYM2-like/QRICH1 C-terminal" evidence="5">
    <location>
        <begin position="401"/>
        <end position="540"/>
    </location>
</feature>
<feature type="compositionally biased region" description="Acidic residues" evidence="4">
    <location>
        <begin position="239"/>
        <end position="249"/>
    </location>
</feature>
<evidence type="ECO:0000256" key="2">
    <source>
        <dbReference type="ARBA" id="ARBA00022553"/>
    </source>
</evidence>
<feature type="compositionally biased region" description="Polar residues" evidence="4">
    <location>
        <begin position="184"/>
        <end position="202"/>
    </location>
</feature>
<name>A0A9J7MBL8_BRAFL</name>
<keyword evidence="3" id="KW-0832">Ubl conjugation</keyword>
<dbReference type="RefSeq" id="XP_035697922.1">
    <property type="nucleotide sequence ID" value="XM_035842029.1"/>
</dbReference>
<protein>
    <submittedName>
        <fullName evidence="7 8">Uncharacterized protein LOC118430988</fullName>
    </submittedName>
</protein>
<sequence length="661" mass="73041">MEATFSCPQCSFCVDHDVMLRVLKHFFNCTSFQYIMDLSCGHHPGLGHTHFPGTLKYKHVTESPSVDKTATPQTCPTQTEPTMTENELDDSSLMIPPTEIKTEPPDDTMESPDVGCTVEPAAPPAQMMDTAGFREDCHPVRVVCAMGGGTADDNDDGLVQHETETHTITTEPVGAPSMVVTRPPSMQATRTQPSASHSNNDGGTLDLPLQLACSQSSRPTALTSQVESGEKNLSRTQEELGEECSDDEYSMSSSGKDAKGPHTWTNRRRKQLCAHNYPVKWAANAYQVWAEQENRKLLAKQPGEKFLAPTNWSKATPEEANFWVSKYLTEVRKQDGKPYTPSTLQTLAHGLDHHIKEDLGIDHLDLMSNNLQFADVRNALINQKQLLSHLEGTSKYGVKEFTEQDEAKLWRKVFDLNTPKGLLYAVYYHNCKLFGVWTGEEHHSLTVSQYSFGKDNKGQFVKFVRQGRRKKDQGKAYTYYAVPGNPWCVVNLYRLYLSKIPPGGHFYFRPVTNQAPGYGCHWYSTQPVGHNHFATIMAKLAEMIGLEGRYTAASACKKRPLRGDLPSTKRLCSHEHMPIPAVHGTTCALAPVNIAPKLSSVHSAAAASHSSCSASFTEGATNLSEGNPTAQQMFMLVPVARSTAGTGDIGNKQITKLDIFT</sequence>
<reference evidence="7 8" key="2">
    <citation type="submission" date="2025-04" db="UniProtKB">
        <authorList>
            <consortium name="RefSeq"/>
        </authorList>
    </citation>
    <scope>IDENTIFICATION</scope>
    <source>
        <strain evidence="7 8">S238N-H82</strain>
        <tissue evidence="7 8">Testes</tissue>
    </source>
</reference>
<dbReference type="Proteomes" id="UP000001554">
    <property type="component" value="Chromosome 14"/>
</dbReference>
<evidence type="ECO:0000256" key="4">
    <source>
        <dbReference type="SAM" id="MobiDB-lite"/>
    </source>
</evidence>
<proteinExistence type="predicted"/>
<dbReference type="InterPro" id="IPR052787">
    <property type="entry name" value="MAVS"/>
</dbReference>
<reference evidence="6" key="1">
    <citation type="journal article" date="2020" name="Nat. Ecol. Evol.">
        <title>Deeply conserved synteny resolves early events in vertebrate evolution.</title>
        <authorList>
            <person name="Simakov O."/>
            <person name="Marletaz F."/>
            <person name="Yue J.X."/>
            <person name="O'Connell B."/>
            <person name="Jenkins J."/>
            <person name="Brandt A."/>
            <person name="Calef R."/>
            <person name="Tung C.H."/>
            <person name="Huang T.K."/>
            <person name="Schmutz J."/>
            <person name="Satoh N."/>
            <person name="Yu J.K."/>
            <person name="Putnam N.H."/>
            <person name="Green R.E."/>
            <person name="Rokhsar D.S."/>
        </authorList>
    </citation>
    <scope>NUCLEOTIDE SEQUENCE [LARGE SCALE GENOMIC DNA]</scope>
    <source>
        <strain evidence="6">S238N-H82</strain>
    </source>
</reference>
<dbReference type="OrthoDB" id="5957988at2759"/>
<dbReference type="KEGG" id="bfo:118430988"/>
<dbReference type="AlphaFoldDB" id="A0A9J7MBL8"/>